<protein>
    <submittedName>
        <fullName evidence="1">Uncharacterized protein</fullName>
    </submittedName>
</protein>
<dbReference type="AlphaFoldDB" id="X0X1F7"/>
<feature type="non-terminal residue" evidence="1">
    <location>
        <position position="1"/>
    </location>
</feature>
<evidence type="ECO:0000313" key="1">
    <source>
        <dbReference type="EMBL" id="GAG30453.1"/>
    </source>
</evidence>
<proteinExistence type="predicted"/>
<reference evidence="1" key="1">
    <citation type="journal article" date="2014" name="Front. Microbiol.">
        <title>High frequency of phylogenetically diverse reductive dehalogenase-homologous genes in deep subseafloor sedimentary metagenomes.</title>
        <authorList>
            <person name="Kawai M."/>
            <person name="Futagami T."/>
            <person name="Toyoda A."/>
            <person name="Takaki Y."/>
            <person name="Nishi S."/>
            <person name="Hori S."/>
            <person name="Arai W."/>
            <person name="Tsubouchi T."/>
            <person name="Morono Y."/>
            <person name="Uchiyama I."/>
            <person name="Ito T."/>
            <person name="Fujiyama A."/>
            <person name="Inagaki F."/>
            <person name="Takami H."/>
        </authorList>
    </citation>
    <scope>NUCLEOTIDE SEQUENCE</scope>
    <source>
        <strain evidence="1">Expedition CK06-06</strain>
    </source>
</reference>
<gene>
    <name evidence="1" type="ORF">S01H1_62792</name>
</gene>
<organism evidence="1">
    <name type="scientific">marine sediment metagenome</name>
    <dbReference type="NCBI Taxonomy" id="412755"/>
    <lineage>
        <taxon>unclassified sequences</taxon>
        <taxon>metagenomes</taxon>
        <taxon>ecological metagenomes</taxon>
    </lineage>
</organism>
<sequence>RIPSKDVLYNQLVWSLNMLGNFVNVLESILRNLINTIEAMKNKEAK</sequence>
<comment type="caution">
    <text evidence="1">The sequence shown here is derived from an EMBL/GenBank/DDBJ whole genome shotgun (WGS) entry which is preliminary data.</text>
</comment>
<dbReference type="EMBL" id="BARS01041270">
    <property type="protein sequence ID" value="GAG30453.1"/>
    <property type="molecule type" value="Genomic_DNA"/>
</dbReference>
<name>X0X1F7_9ZZZZ</name>
<accession>X0X1F7</accession>
<dbReference type="Gene3D" id="6.10.250.290">
    <property type="match status" value="1"/>
</dbReference>